<keyword evidence="2" id="KW-1185">Reference proteome</keyword>
<proteinExistence type="predicted"/>
<dbReference type="Proteomes" id="UP000735302">
    <property type="component" value="Unassembled WGS sequence"/>
</dbReference>
<gene>
    <name evidence="1" type="ORF">PoB_005515300</name>
</gene>
<evidence type="ECO:0000313" key="1">
    <source>
        <dbReference type="EMBL" id="GFO28648.1"/>
    </source>
</evidence>
<dbReference type="EMBL" id="BLXT01006069">
    <property type="protein sequence ID" value="GFO28648.1"/>
    <property type="molecule type" value="Genomic_DNA"/>
</dbReference>
<comment type="caution">
    <text evidence="1">The sequence shown here is derived from an EMBL/GenBank/DDBJ whole genome shotgun (WGS) entry which is preliminary data.</text>
</comment>
<name>A0AAV4CCF3_9GAST</name>
<accession>A0AAV4CCF3</accession>
<sequence length="88" mass="9993">MVFNLRCQTSRSPSFRTYENRKEQNKTFSYLKAEKGIGQIISDRPHGVIHSLLDEQAGCLVANAINESSLGQSLLSFFQQPLAWKFTN</sequence>
<reference evidence="1 2" key="1">
    <citation type="journal article" date="2021" name="Elife">
        <title>Chloroplast acquisition without the gene transfer in kleptoplastic sea slugs, Plakobranchus ocellatus.</title>
        <authorList>
            <person name="Maeda T."/>
            <person name="Takahashi S."/>
            <person name="Yoshida T."/>
            <person name="Shimamura S."/>
            <person name="Takaki Y."/>
            <person name="Nagai Y."/>
            <person name="Toyoda A."/>
            <person name="Suzuki Y."/>
            <person name="Arimoto A."/>
            <person name="Ishii H."/>
            <person name="Satoh N."/>
            <person name="Nishiyama T."/>
            <person name="Hasebe M."/>
            <person name="Maruyama T."/>
            <person name="Minagawa J."/>
            <person name="Obokata J."/>
            <person name="Shigenobu S."/>
        </authorList>
    </citation>
    <scope>NUCLEOTIDE SEQUENCE [LARGE SCALE GENOMIC DNA]</scope>
</reference>
<organism evidence="1 2">
    <name type="scientific">Plakobranchus ocellatus</name>
    <dbReference type="NCBI Taxonomy" id="259542"/>
    <lineage>
        <taxon>Eukaryota</taxon>
        <taxon>Metazoa</taxon>
        <taxon>Spiralia</taxon>
        <taxon>Lophotrochozoa</taxon>
        <taxon>Mollusca</taxon>
        <taxon>Gastropoda</taxon>
        <taxon>Heterobranchia</taxon>
        <taxon>Euthyneura</taxon>
        <taxon>Panpulmonata</taxon>
        <taxon>Sacoglossa</taxon>
        <taxon>Placobranchoidea</taxon>
        <taxon>Plakobranchidae</taxon>
        <taxon>Plakobranchus</taxon>
    </lineage>
</organism>
<evidence type="ECO:0000313" key="2">
    <source>
        <dbReference type="Proteomes" id="UP000735302"/>
    </source>
</evidence>
<dbReference type="AlphaFoldDB" id="A0AAV4CCF3"/>
<protein>
    <submittedName>
        <fullName evidence="1">Uncharacterized protein</fullName>
    </submittedName>
</protein>